<dbReference type="PANTHER" id="PTHR30273">
    <property type="entry name" value="PERIPLASMIC SIGNAL SENSOR AND SIGMA FACTOR ACTIVATOR FECR-RELATED"/>
    <property type="match status" value="1"/>
</dbReference>
<dbReference type="InterPro" id="IPR006860">
    <property type="entry name" value="FecR"/>
</dbReference>
<evidence type="ECO:0000313" key="3">
    <source>
        <dbReference type="EMBL" id="QUS39898.1"/>
    </source>
</evidence>
<dbReference type="RefSeq" id="WP_211907970.1">
    <property type="nucleotide sequence ID" value="NZ_CP036498.1"/>
</dbReference>
<evidence type="ECO:0000259" key="2">
    <source>
        <dbReference type="Pfam" id="PF16220"/>
    </source>
</evidence>
<dbReference type="InterPro" id="IPR032623">
    <property type="entry name" value="FecR_N"/>
</dbReference>
<dbReference type="InterPro" id="IPR012373">
    <property type="entry name" value="Ferrdict_sens_TM"/>
</dbReference>
<dbReference type="Gene3D" id="2.60.120.1440">
    <property type="match status" value="1"/>
</dbReference>
<feature type="domain" description="FecR N-terminal" evidence="2">
    <location>
        <begin position="15"/>
        <end position="56"/>
    </location>
</feature>
<dbReference type="PIRSF" id="PIRSF018266">
    <property type="entry name" value="FecR"/>
    <property type="match status" value="1"/>
</dbReference>
<gene>
    <name evidence="3" type="ORF">RPMA_14415</name>
</gene>
<feature type="domain" description="FecR protein" evidence="1">
    <location>
        <begin position="120"/>
        <end position="211"/>
    </location>
</feature>
<dbReference type="Gene3D" id="3.55.50.30">
    <property type="match status" value="1"/>
</dbReference>
<dbReference type="EMBL" id="CP036498">
    <property type="protein sequence ID" value="QUS39898.1"/>
    <property type="molecule type" value="Genomic_DNA"/>
</dbReference>
<accession>A0ABX8A8B1</accession>
<dbReference type="PANTHER" id="PTHR30273:SF2">
    <property type="entry name" value="PROTEIN FECR"/>
    <property type="match status" value="1"/>
</dbReference>
<dbReference type="Pfam" id="PF16220">
    <property type="entry name" value="DUF4880"/>
    <property type="match status" value="1"/>
</dbReference>
<name>A0ABX8A8B1_9BRAD</name>
<keyword evidence="4" id="KW-1185">Reference proteome</keyword>
<evidence type="ECO:0000259" key="1">
    <source>
        <dbReference type="Pfam" id="PF04773"/>
    </source>
</evidence>
<evidence type="ECO:0000313" key="4">
    <source>
        <dbReference type="Proteomes" id="UP000682843"/>
    </source>
</evidence>
<proteinExistence type="predicted"/>
<dbReference type="Proteomes" id="UP000682843">
    <property type="component" value="Chromosome"/>
</dbReference>
<reference evidence="3 4" key="1">
    <citation type="submission" date="2019-02" db="EMBL/GenBank/DDBJ databases">
        <title>Emended description of the genus Rhodopseudomonas and description of Rhodopseudomonas albus sp. nov., a non-phototrophic, heavy-metal-tolerant bacterium isolated from garden soil.</title>
        <authorList>
            <person name="Bao Z."/>
            <person name="Cao W.W."/>
            <person name="Sato Y."/>
            <person name="Nishizawa T."/>
            <person name="Zhao J."/>
            <person name="Guo Y."/>
            <person name="Ohta H."/>
        </authorList>
    </citation>
    <scope>NUCLEOTIDE SEQUENCE [LARGE SCALE GENOMIC DNA]</scope>
    <source>
        <strain evidence="3 4">SK50-23</strain>
    </source>
</reference>
<dbReference type="Pfam" id="PF04773">
    <property type="entry name" value="FecR"/>
    <property type="match status" value="1"/>
</dbReference>
<protein>
    <submittedName>
        <fullName evidence="3">DUF4974 domain-containing protein</fullName>
    </submittedName>
</protein>
<sequence length="322" mass="34948">MTMPHPTDDDDQLAREAHRWVALLVSGEASTEDAEALRTWRRTSAAHERAFAHARRRWKDYGQAGQTLRESGQLPPWTPPRPLLSRRAVLSGAAAACAAGYVVAKPPFDLWPSLTELAADYRTGTGEQRRVTLTGGLSVRLNTQTSLTVADNAAEELKLIAGEASFVMPADAQRPLAVMAGRGRSTATSGRFEVRHVGASVCVTCVEGEVRVEHTGKAAVLIGGKQVRYDARGLQPASVADLNVSTAWQDGMLVFRFTPLSDVVAEINRYRPGKVVLMSDDLGASPVNGRFRIQRIEDVLVWIEQAFNIKGRSLPGGIVLLS</sequence>
<organism evidence="3 4">
    <name type="scientific">Tardiphaga alba</name>
    <dbReference type="NCBI Taxonomy" id="340268"/>
    <lineage>
        <taxon>Bacteria</taxon>
        <taxon>Pseudomonadati</taxon>
        <taxon>Pseudomonadota</taxon>
        <taxon>Alphaproteobacteria</taxon>
        <taxon>Hyphomicrobiales</taxon>
        <taxon>Nitrobacteraceae</taxon>
        <taxon>Tardiphaga</taxon>
    </lineage>
</organism>